<reference evidence="2 3" key="1">
    <citation type="journal article" date="2014" name="Proc. Natl. Acad. Sci. U.S.A.">
        <title>Molecular dissection of the evolution of carbapenem-resistant multilocus sequence type 258 Klebsiella pneumoniae.</title>
        <authorList>
            <person name="Deleo F.R."/>
            <person name="Chen L."/>
            <person name="Porcella S.F."/>
            <person name="Martens C.A."/>
            <person name="Kobayashi S.D."/>
            <person name="Porter A.R."/>
            <person name="Chavda K.D."/>
            <person name="Jacobs M.R."/>
            <person name="Mathema B."/>
            <person name="Olsen R.J."/>
            <person name="Bonomo R.A."/>
            <person name="Musser J.M."/>
            <person name="Kreiswirth B.N."/>
        </authorList>
    </citation>
    <scope>NUCLEOTIDE SEQUENCE [LARGE SCALE GENOMIC DNA]</scope>
    <source>
        <strain evidence="2">30684/NJST258_2</strain>
    </source>
</reference>
<evidence type="ECO:0000313" key="3">
    <source>
        <dbReference type="Proteomes" id="UP000019586"/>
    </source>
</evidence>
<evidence type="ECO:0000256" key="1">
    <source>
        <dbReference type="SAM" id="Phobius"/>
    </source>
</evidence>
<gene>
    <name evidence="2" type="ORF">KPNJ2_02500</name>
</gene>
<dbReference type="AlphaFoldDB" id="W8UJN8"/>
<accession>W8UJN8</accession>
<feature type="transmembrane region" description="Helical" evidence="1">
    <location>
        <begin position="12"/>
        <end position="33"/>
    </location>
</feature>
<dbReference type="KEGG" id="kps:KPNJ2_02500"/>
<sequence>MPMSEKGLQSLCITLGVMIIFWFVLISLFWVVIF</sequence>
<keyword evidence="1" id="KW-1133">Transmembrane helix</keyword>
<dbReference type="EMBL" id="CP006918">
    <property type="protein sequence ID" value="AHM79280.1"/>
    <property type="molecule type" value="Genomic_DNA"/>
</dbReference>
<keyword evidence="1" id="KW-0812">Transmembrane</keyword>
<evidence type="ECO:0000313" key="2">
    <source>
        <dbReference type="EMBL" id="AHM79280.1"/>
    </source>
</evidence>
<protein>
    <submittedName>
        <fullName evidence="2">Uncharacterized protein</fullName>
    </submittedName>
</protein>
<proteinExistence type="predicted"/>
<keyword evidence="1" id="KW-0472">Membrane</keyword>
<dbReference type="Proteomes" id="UP000019586">
    <property type="component" value="Chromosome"/>
</dbReference>
<name>W8UJN8_KLEPN</name>
<dbReference type="HOGENOM" id="CLU_3374215_0_0_6"/>
<organism evidence="2 3">
    <name type="scientific">Klebsiella pneumoniae 30684/NJST258_2</name>
    <dbReference type="NCBI Taxonomy" id="1420013"/>
    <lineage>
        <taxon>Bacteria</taxon>
        <taxon>Pseudomonadati</taxon>
        <taxon>Pseudomonadota</taxon>
        <taxon>Gammaproteobacteria</taxon>
        <taxon>Enterobacterales</taxon>
        <taxon>Enterobacteriaceae</taxon>
        <taxon>Klebsiella/Raoultella group</taxon>
        <taxon>Klebsiella</taxon>
        <taxon>Klebsiella pneumoniae complex</taxon>
    </lineage>
</organism>